<dbReference type="Pfam" id="PF09996">
    <property type="entry name" value="DUF2237"/>
    <property type="match status" value="1"/>
</dbReference>
<proteinExistence type="predicted"/>
<dbReference type="Gene3D" id="3.30.56.110">
    <property type="entry name" value="Protein of unknown function DUF2237"/>
    <property type="match status" value="1"/>
</dbReference>
<reference evidence="1 2" key="1">
    <citation type="submission" date="2024-06" db="EMBL/GenBank/DDBJ databases">
        <title>Complete genome of Phlyctema vagabunda strain 19-DSS-EL-015.</title>
        <authorList>
            <person name="Fiorenzani C."/>
        </authorList>
    </citation>
    <scope>NUCLEOTIDE SEQUENCE [LARGE SCALE GENOMIC DNA]</scope>
    <source>
        <strain evidence="1 2">19-DSS-EL-015</strain>
    </source>
</reference>
<evidence type="ECO:0000313" key="2">
    <source>
        <dbReference type="Proteomes" id="UP001629113"/>
    </source>
</evidence>
<comment type="caution">
    <text evidence="1">The sequence shown here is derived from an EMBL/GenBank/DDBJ whole genome shotgun (WGS) entry which is preliminary data.</text>
</comment>
<organism evidence="1 2">
    <name type="scientific">Phlyctema vagabunda</name>
    <dbReference type="NCBI Taxonomy" id="108571"/>
    <lineage>
        <taxon>Eukaryota</taxon>
        <taxon>Fungi</taxon>
        <taxon>Dikarya</taxon>
        <taxon>Ascomycota</taxon>
        <taxon>Pezizomycotina</taxon>
        <taxon>Leotiomycetes</taxon>
        <taxon>Helotiales</taxon>
        <taxon>Dermateaceae</taxon>
        <taxon>Phlyctema</taxon>
    </lineage>
</organism>
<sequence>MSPKVPTTSLNVLKKPLGLFSKEPMTGFYRNGYCDVGPDDAANHAVAATLTDPFLDFTASRGNNLRSIGLSAGCKWCLCAGRWKEAVDYASAQSDRDAAAAVVPKVHLHATHEKALDVVGMDILRKYAAEPEVGNASTVAQSATGKSVPGVGVKMKEKTELAGKGDMTAREL</sequence>
<protein>
    <submittedName>
        <fullName evidence="1">Uncharacterized protein</fullName>
    </submittedName>
</protein>
<dbReference type="InterPro" id="IPR018714">
    <property type="entry name" value="DUF2237"/>
</dbReference>
<gene>
    <name evidence="1" type="ORF">PVAG01_06280</name>
</gene>
<keyword evidence="2" id="KW-1185">Reference proteome</keyword>
<evidence type="ECO:0000313" key="1">
    <source>
        <dbReference type="EMBL" id="KAL3422124.1"/>
    </source>
</evidence>
<dbReference type="EMBL" id="JBFCZG010000005">
    <property type="protein sequence ID" value="KAL3422124.1"/>
    <property type="molecule type" value="Genomic_DNA"/>
</dbReference>
<accession>A0ABR4PFN7</accession>
<name>A0ABR4PFN7_9HELO</name>
<dbReference type="PANTHER" id="PTHR37466">
    <property type="entry name" value="SLR1628 PROTEIN"/>
    <property type="match status" value="1"/>
</dbReference>
<dbReference type="PANTHER" id="PTHR37466:SF1">
    <property type="entry name" value="SLR1628 PROTEIN"/>
    <property type="match status" value="1"/>
</dbReference>
<dbReference type="Proteomes" id="UP001629113">
    <property type="component" value="Unassembled WGS sequence"/>
</dbReference>